<accession>A0A9Q1QDB6</accession>
<dbReference type="OrthoDB" id="669963at2759"/>
<keyword evidence="3" id="KW-1185">Reference proteome</keyword>
<name>A0A9Q1QDB6_9CARY</name>
<dbReference type="AlphaFoldDB" id="A0A9Q1QDB6"/>
<evidence type="ECO:0000256" key="1">
    <source>
        <dbReference type="SAM" id="MobiDB-lite"/>
    </source>
</evidence>
<proteinExistence type="predicted"/>
<sequence length="163" mass="18346">MMMKSLFKTLVKAPTLRPSTLSLSSNYWTSKFSSEQAVQPQAQGAPAMEDKNDTEDYNMKKWPVPSEIPFQSKVANWVNFIGTIRMPVQFVTLANGTSWAGTVLSQDCKSELRCLGSNFKAPRQFLQGIMHVEAVAHQTMDRLACQLWLNWIACLGLNRVEDS</sequence>
<evidence type="ECO:0000313" key="3">
    <source>
        <dbReference type="Proteomes" id="UP001153076"/>
    </source>
</evidence>
<protein>
    <submittedName>
        <fullName evidence="2">Uncharacterized protein</fullName>
    </submittedName>
</protein>
<evidence type="ECO:0000313" key="2">
    <source>
        <dbReference type="EMBL" id="KAJ8438073.1"/>
    </source>
</evidence>
<comment type="caution">
    <text evidence="2">The sequence shown here is derived from an EMBL/GenBank/DDBJ whole genome shotgun (WGS) entry which is preliminary data.</text>
</comment>
<organism evidence="2 3">
    <name type="scientific">Carnegiea gigantea</name>
    <dbReference type="NCBI Taxonomy" id="171969"/>
    <lineage>
        <taxon>Eukaryota</taxon>
        <taxon>Viridiplantae</taxon>
        <taxon>Streptophyta</taxon>
        <taxon>Embryophyta</taxon>
        <taxon>Tracheophyta</taxon>
        <taxon>Spermatophyta</taxon>
        <taxon>Magnoliopsida</taxon>
        <taxon>eudicotyledons</taxon>
        <taxon>Gunneridae</taxon>
        <taxon>Pentapetalae</taxon>
        <taxon>Caryophyllales</taxon>
        <taxon>Cactineae</taxon>
        <taxon>Cactaceae</taxon>
        <taxon>Cactoideae</taxon>
        <taxon>Echinocereeae</taxon>
        <taxon>Carnegiea</taxon>
    </lineage>
</organism>
<gene>
    <name evidence="2" type="ORF">Cgig2_025478</name>
</gene>
<reference evidence="2" key="1">
    <citation type="submission" date="2022-04" db="EMBL/GenBank/DDBJ databases">
        <title>Carnegiea gigantea Genome sequencing and assembly v2.</title>
        <authorList>
            <person name="Copetti D."/>
            <person name="Sanderson M.J."/>
            <person name="Burquez A."/>
            <person name="Wojciechowski M.F."/>
        </authorList>
    </citation>
    <scope>NUCLEOTIDE SEQUENCE</scope>
    <source>
        <strain evidence="2">SGP5-SGP5p</strain>
        <tissue evidence="2">Aerial part</tissue>
    </source>
</reference>
<dbReference type="Proteomes" id="UP001153076">
    <property type="component" value="Unassembled WGS sequence"/>
</dbReference>
<dbReference type="EMBL" id="JAKOGI010000270">
    <property type="protein sequence ID" value="KAJ8438073.1"/>
    <property type="molecule type" value="Genomic_DNA"/>
</dbReference>
<feature type="compositionally biased region" description="Low complexity" evidence="1">
    <location>
        <begin position="36"/>
        <end position="47"/>
    </location>
</feature>
<feature type="region of interest" description="Disordered" evidence="1">
    <location>
        <begin position="35"/>
        <end position="55"/>
    </location>
</feature>